<keyword evidence="2" id="KW-1185">Reference proteome</keyword>
<dbReference type="AlphaFoldDB" id="A0A392U2W3"/>
<accession>A0A392U2W3</accession>
<comment type="caution">
    <text evidence="1">The sequence shown here is derived from an EMBL/GenBank/DDBJ whole genome shotgun (WGS) entry which is preliminary data.</text>
</comment>
<dbReference type="Proteomes" id="UP000265520">
    <property type="component" value="Unassembled WGS sequence"/>
</dbReference>
<sequence>VEVVVDFVVHFVDVVQEVVYVHE</sequence>
<evidence type="ECO:0000313" key="2">
    <source>
        <dbReference type="Proteomes" id="UP000265520"/>
    </source>
</evidence>
<dbReference type="EMBL" id="LXQA010721169">
    <property type="protein sequence ID" value="MCI67652.1"/>
    <property type="molecule type" value="Genomic_DNA"/>
</dbReference>
<organism evidence="1 2">
    <name type="scientific">Trifolium medium</name>
    <dbReference type="NCBI Taxonomy" id="97028"/>
    <lineage>
        <taxon>Eukaryota</taxon>
        <taxon>Viridiplantae</taxon>
        <taxon>Streptophyta</taxon>
        <taxon>Embryophyta</taxon>
        <taxon>Tracheophyta</taxon>
        <taxon>Spermatophyta</taxon>
        <taxon>Magnoliopsida</taxon>
        <taxon>eudicotyledons</taxon>
        <taxon>Gunneridae</taxon>
        <taxon>Pentapetalae</taxon>
        <taxon>rosids</taxon>
        <taxon>fabids</taxon>
        <taxon>Fabales</taxon>
        <taxon>Fabaceae</taxon>
        <taxon>Papilionoideae</taxon>
        <taxon>50 kb inversion clade</taxon>
        <taxon>NPAAA clade</taxon>
        <taxon>Hologalegina</taxon>
        <taxon>IRL clade</taxon>
        <taxon>Trifolieae</taxon>
        <taxon>Trifolium</taxon>
    </lineage>
</organism>
<reference evidence="1 2" key="1">
    <citation type="journal article" date="2018" name="Front. Plant Sci.">
        <title>Red Clover (Trifolium pratense) and Zigzag Clover (T. medium) - A Picture of Genomic Similarities and Differences.</title>
        <authorList>
            <person name="Dluhosova J."/>
            <person name="Istvanek J."/>
            <person name="Nedelnik J."/>
            <person name="Repkova J."/>
        </authorList>
    </citation>
    <scope>NUCLEOTIDE SEQUENCE [LARGE SCALE GENOMIC DNA]</scope>
    <source>
        <strain evidence="2">cv. 10/8</strain>
        <tissue evidence="1">Leaf</tissue>
    </source>
</reference>
<feature type="non-terminal residue" evidence="1">
    <location>
        <position position="1"/>
    </location>
</feature>
<evidence type="ECO:0000313" key="1">
    <source>
        <dbReference type="EMBL" id="MCI67652.1"/>
    </source>
</evidence>
<proteinExistence type="predicted"/>
<name>A0A392U2W3_9FABA</name>
<protein>
    <submittedName>
        <fullName evidence="1">Uncharacterized protein</fullName>
    </submittedName>
</protein>